<reference evidence="1" key="1">
    <citation type="journal article" date="2015" name="Nature">
        <title>Complex archaea that bridge the gap between prokaryotes and eukaryotes.</title>
        <authorList>
            <person name="Spang A."/>
            <person name="Saw J.H."/>
            <person name="Jorgensen S.L."/>
            <person name="Zaremba-Niedzwiedzka K."/>
            <person name="Martijn J."/>
            <person name="Lind A.E."/>
            <person name="van Eijk R."/>
            <person name="Schleper C."/>
            <person name="Guy L."/>
            <person name="Ettema T.J."/>
        </authorList>
    </citation>
    <scope>NUCLEOTIDE SEQUENCE</scope>
</reference>
<dbReference type="AlphaFoldDB" id="A0A0F9BHM7"/>
<gene>
    <name evidence="1" type="ORF">LCGC14_2788650</name>
</gene>
<feature type="non-terminal residue" evidence="1">
    <location>
        <position position="1"/>
    </location>
</feature>
<name>A0A0F9BHM7_9ZZZZ</name>
<dbReference type="EMBL" id="LAZR01052012">
    <property type="protein sequence ID" value="KKK83911.1"/>
    <property type="molecule type" value="Genomic_DNA"/>
</dbReference>
<evidence type="ECO:0000313" key="1">
    <source>
        <dbReference type="EMBL" id="KKK83911.1"/>
    </source>
</evidence>
<proteinExistence type="predicted"/>
<organism evidence="1">
    <name type="scientific">marine sediment metagenome</name>
    <dbReference type="NCBI Taxonomy" id="412755"/>
    <lineage>
        <taxon>unclassified sequences</taxon>
        <taxon>metagenomes</taxon>
        <taxon>ecological metagenomes</taxon>
    </lineage>
</organism>
<accession>A0A0F9BHM7</accession>
<protein>
    <submittedName>
        <fullName evidence="1">Uncharacterized protein</fullName>
    </submittedName>
</protein>
<comment type="caution">
    <text evidence="1">The sequence shown here is derived from an EMBL/GenBank/DDBJ whole genome shotgun (WGS) entry which is preliminary data.</text>
</comment>
<sequence length="184" mass="19721">TTLNEIGSYGDELLITAEEAIRYMDNNETVDVMFLNVTSGYIGIGTINPTSKLHVIGNVTATGDITAGGDIIASVGAEATPSIHFEINPDTGIYYIHPDKIGFAIDGSLALRLDDYGVMIIDGAAAAPSYSFFNDDDSGFYRIGEDNIGLTLNGIKRVDFAVAGTTIDGYLNVYSRCKLDNYLI</sequence>